<dbReference type="EMBL" id="SSTD01000240">
    <property type="protein sequence ID" value="TYK30730.1"/>
    <property type="molecule type" value="Genomic_DNA"/>
</dbReference>
<dbReference type="InterPro" id="IPR043502">
    <property type="entry name" value="DNA/RNA_pol_sf"/>
</dbReference>
<evidence type="ECO:0000259" key="2">
    <source>
        <dbReference type="Pfam" id="PF07727"/>
    </source>
</evidence>
<feature type="compositionally biased region" description="Polar residues" evidence="1">
    <location>
        <begin position="324"/>
        <end position="333"/>
    </location>
</feature>
<evidence type="ECO:0000313" key="4">
    <source>
        <dbReference type="EMBL" id="TYK30730.1"/>
    </source>
</evidence>
<feature type="compositionally biased region" description="Polar residues" evidence="1">
    <location>
        <begin position="269"/>
        <end position="280"/>
    </location>
</feature>
<reference evidence="5 6" key="1">
    <citation type="submission" date="2019-08" db="EMBL/GenBank/DDBJ databases">
        <title>Draft genome sequences of two oriental melons (Cucumis melo L. var makuwa).</title>
        <authorList>
            <person name="Kwon S.-Y."/>
        </authorList>
    </citation>
    <scope>NUCLEOTIDE SEQUENCE [LARGE SCALE GENOMIC DNA]</scope>
    <source>
        <strain evidence="6">cv. Chang Bougi</strain>
        <strain evidence="5">cv. SW 3</strain>
        <tissue evidence="4">Leaf</tissue>
    </source>
</reference>
<comment type="caution">
    <text evidence="4">The sequence shown here is derived from an EMBL/GenBank/DDBJ whole genome shotgun (WGS) entry which is preliminary data.</text>
</comment>
<evidence type="ECO:0000256" key="1">
    <source>
        <dbReference type="SAM" id="MobiDB-lite"/>
    </source>
</evidence>
<dbReference type="Proteomes" id="UP000321393">
    <property type="component" value="Unassembled WGS sequence"/>
</dbReference>
<evidence type="ECO:0000313" key="3">
    <source>
        <dbReference type="EMBL" id="KAA0026226.1"/>
    </source>
</evidence>
<dbReference type="EMBL" id="SSTE01022979">
    <property type="protein sequence ID" value="KAA0026226.1"/>
    <property type="molecule type" value="Genomic_DNA"/>
</dbReference>
<protein>
    <submittedName>
        <fullName evidence="4">Retrovirus-related Pol polyprotein from transposon TNT 1-94</fullName>
    </submittedName>
</protein>
<dbReference type="OrthoDB" id="8048545at2759"/>
<dbReference type="InterPro" id="IPR013103">
    <property type="entry name" value="RVT_2"/>
</dbReference>
<dbReference type="AlphaFoldDB" id="A0A5D3E559"/>
<feature type="domain" description="Reverse transcriptase Ty1/copia-type" evidence="2">
    <location>
        <begin position="54"/>
        <end position="146"/>
    </location>
</feature>
<proteinExistence type="predicted"/>
<organism evidence="4 6">
    <name type="scientific">Cucumis melo var. makuwa</name>
    <name type="common">Oriental melon</name>
    <dbReference type="NCBI Taxonomy" id="1194695"/>
    <lineage>
        <taxon>Eukaryota</taxon>
        <taxon>Viridiplantae</taxon>
        <taxon>Streptophyta</taxon>
        <taxon>Embryophyta</taxon>
        <taxon>Tracheophyta</taxon>
        <taxon>Spermatophyta</taxon>
        <taxon>Magnoliopsida</taxon>
        <taxon>eudicotyledons</taxon>
        <taxon>Gunneridae</taxon>
        <taxon>Pentapetalae</taxon>
        <taxon>rosids</taxon>
        <taxon>fabids</taxon>
        <taxon>Cucurbitales</taxon>
        <taxon>Cucurbitaceae</taxon>
        <taxon>Benincaseae</taxon>
        <taxon>Cucumis</taxon>
    </lineage>
</organism>
<dbReference type="Proteomes" id="UP000321947">
    <property type="component" value="Unassembled WGS sequence"/>
</dbReference>
<gene>
    <name evidence="4" type="ORF">E5676_scaffold343G00630</name>
    <name evidence="3" type="ORF">E6C27_scaffold19G002070</name>
</gene>
<dbReference type="Pfam" id="PF07727">
    <property type="entry name" value="RVT_2"/>
    <property type="match status" value="1"/>
</dbReference>
<feature type="region of interest" description="Disordered" evidence="1">
    <location>
        <begin position="269"/>
        <end position="349"/>
    </location>
</feature>
<dbReference type="STRING" id="1194695.A0A5D3E559"/>
<accession>A0A5D3E559</accession>
<evidence type="ECO:0000313" key="5">
    <source>
        <dbReference type="Proteomes" id="UP000321393"/>
    </source>
</evidence>
<sequence>MRVDSSTVPMKVPKADAQRDSANINSKTISKEVIADNSKFVPSAHVRKNHTSSSIIGYTQVEGVDFDETFTPVARLEAICLLLGISCIQRFKLYQMDVKSAFLNGYLNEEVYVAQPKGFIDSEYPQHVYKLNKALYGLKQAPRAWLCARYQANSRTSHLEAIKRVLKYALLVIGKAPYEVVSFLGIILSHGSAEVSTKLPESVPKTIDSPNPASLGAHAPSVPETLLSDMDSDDLDDIPLARFLKKTSVPDVAVEMLIAPSMFVHSQESLSTEGITTPSEPNIAHASVPGDDSVAPEGRTDVHNDANQLDPPNPDVHSKEFPATTDNNPTALSASHEFLDESQPAKRKS</sequence>
<dbReference type="SUPFAM" id="SSF56672">
    <property type="entry name" value="DNA/RNA polymerases"/>
    <property type="match status" value="1"/>
</dbReference>
<name>A0A5D3E559_CUCMM</name>
<evidence type="ECO:0000313" key="6">
    <source>
        <dbReference type="Proteomes" id="UP000321947"/>
    </source>
</evidence>